<protein>
    <submittedName>
        <fullName evidence="2">Siderophore-interacting protein</fullName>
    </submittedName>
</protein>
<dbReference type="PROSITE" id="PS51384">
    <property type="entry name" value="FAD_FR"/>
    <property type="match status" value="1"/>
</dbReference>
<dbReference type="EMBL" id="JAHKKG010000001">
    <property type="protein sequence ID" value="MBU2662049.1"/>
    <property type="molecule type" value="Genomic_DNA"/>
</dbReference>
<evidence type="ECO:0000313" key="2">
    <source>
        <dbReference type="EMBL" id="MBU2662049.1"/>
    </source>
</evidence>
<dbReference type="Pfam" id="PF08021">
    <property type="entry name" value="FAD_binding_9"/>
    <property type="match status" value="1"/>
</dbReference>
<dbReference type="InterPro" id="IPR007037">
    <property type="entry name" value="SIP_rossman_dom"/>
</dbReference>
<dbReference type="Gene3D" id="2.40.30.10">
    <property type="entry name" value="Translation factors"/>
    <property type="match status" value="1"/>
</dbReference>
<dbReference type="CDD" id="cd06193">
    <property type="entry name" value="siderophore_interacting"/>
    <property type="match status" value="1"/>
</dbReference>
<name>A0ABS5YF31_9ACTN</name>
<dbReference type="SUPFAM" id="SSF63380">
    <property type="entry name" value="Riboflavin synthase domain-like"/>
    <property type="match status" value="1"/>
</dbReference>
<dbReference type="PANTHER" id="PTHR30157">
    <property type="entry name" value="FERRIC REDUCTASE, NADPH-DEPENDENT"/>
    <property type="match status" value="1"/>
</dbReference>
<gene>
    <name evidence="2" type="ORF">KOI35_00865</name>
</gene>
<sequence length="249" mass="26544">MGRGWEGAVIKVLGGRDHVLTMTGRREITPHFVRLSFAAPTLFSKVRPEPAAWLRFWIPDPDGGKREYQRAYTISEADEAAGTIEVDFVLHEPAGPASAWATTVEPGSQVAVVSLGSQPFELVDGVSGLLLVADAASIPAVNGILRTLKAGVDVELVLEQGHAEDDQIPLVARPGLTVHRVPREGADSLATAVSEKLRPGWQFWAAGESGSLKAVRALARGRAGASKDNTYTQAYWIEGKAMGKGRDGA</sequence>
<dbReference type="InterPro" id="IPR017938">
    <property type="entry name" value="Riboflavin_synthase-like_b-brl"/>
</dbReference>
<reference evidence="2 3" key="1">
    <citation type="submission" date="2021-06" db="EMBL/GenBank/DDBJ databases">
        <title>Actinoplanes lichenicola sp. nov., and Actinoplanes ovalisporus sp. nov., isolated from lichen in Thailand.</title>
        <authorList>
            <person name="Saeng-In P."/>
            <person name="Kanchanasin P."/>
            <person name="Yuki M."/>
            <person name="Kudo T."/>
            <person name="Ohkuma M."/>
            <person name="Phongsopitanun W."/>
            <person name="Tanasupawat S."/>
        </authorList>
    </citation>
    <scope>NUCLEOTIDE SEQUENCE [LARGE SCALE GENOMIC DNA]</scope>
    <source>
        <strain evidence="2 3">NBRC 110975</strain>
    </source>
</reference>
<feature type="domain" description="FAD-binding FR-type" evidence="1">
    <location>
        <begin position="15"/>
        <end position="124"/>
    </location>
</feature>
<dbReference type="Proteomes" id="UP001519654">
    <property type="component" value="Unassembled WGS sequence"/>
</dbReference>
<dbReference type="Pfam" id="PF04954">
    <property type="entry name" value="SIP"/>
    <property type="match status" value="1"/>
</dbReference>
<dbReference type="InterPro" id="IPR039261">
    <property type="entry name" value="FNR_nucleotide-bd"/>
</dbReference>
<evidence type="ECO:0000313" key="3">
    <source>
        <dbReference type="Proteomes" id="UP001519654"/>
    </source>
</evidence>
<evidence type="ECO:0000259" key="1">
    <source>
        <dbReference type="PROSITE" id="PS51384"/>
    </source>
</evidence>
<dbReference type="Gene3D" id="3.40.50.80">
    <property type="entry name" value="Nucleotide-binding domain of ferredoxin-NADP reductase (FNR) module"/>
    <property type="match status" value="1"/>
</dbReference>
<dbReference type="InterPro" id="IPR013113">
    <property type="entry name" value="SIP_FAD-bd"/>
</dbReference>
<dbReference type="PANTHER" id="PTHR30157:SF0">
    <property type="entry name" value="NADPH-DEPENDENT FERRIC-CHELATE REDUCTASE"/>
    <property type="match status" value="1"/>
</dbReference>
<accession>A0ABS5YF31</accession>
<dbReference type="InterPro" id="IPR039374">
    <property type="entry name" value="SIP_fam"/>
</dbReference>
<dbReference type="RefSeq" id="WP_215784043.1">
    <property type="nucleotide sequence ID" value="NZ_JAHKKG010000001.1"/>
</dbReference>
<comment type="caution">
    <text evidence="2">The sequence shown here is derived from an EMBL/GenBank/DDBJ whole genome shotgun (WGS) entry which is preliminary data.</text>
</comment>
<keyword evidence="3" id="KW-1185">Reference proteome</keyword>
<organism evidence="2 3">
    <name type="scientific">Paractinoplanes bogorensis</name>
    <dbReference type="NCBI Taxonomy" id="1610840"/>
    <lineage>
        <taxon>Bacteria</taxon>
        <taxon>Bacillati</taxon>
        <taxon>Actinomycetota</taxon>
        <taxon>Actinomycetes</taxon>
        <taxon>Micromonosporales</taxon>
        <taxon>Micromonosporaceae</taxon>
        <taxon>Paractinoplanes</taxon>
    </lineage>
</organism>
<dbReference type="InterPro" id="IPR017927">
    <property type="entry name" value="FAD-bd_FR_type"/>
</dbReference>
<proteinExistence type="predicted"/>